<evidence type="ECO:0000313" key="4">
    <source>
        <dbReference type="EMBL" id="MFF3574448.1"/>
    </source>
</evidence>
<reference evidence="4 5" key="1">
    <citation type="submission" date="2024-10" db="EMBL/GenBank/DDBJ databases">
        <title>The Natural Products Discovery Center: Release of the First 8490 Sequenced Strains for Exploring Actinobacteria Biosynthetic Diversity.</title>
        <authorList>
            <person name="Kalkreuter E."/>
            <person name="Kautsar S.A."/>
            <person name="Yang D."/>
            <person name="Bader C.D."/>
            <person name="Teijaro C.N."/>
            <person name="Fluegel L."/>
            <person name="Davis C.M."/>
            <person name="Simpson J.R."/>
            <person name="Lauterbach L."/>
            <person name="Steele A.D."/>
            <person name="Gui C."/>
            <person name="Meng S."/>
            <person name="Li G."/>
            <person name="Viehrig K."/>
            <person name="Ye F."/>
            <person name="Su P."/>
            <person name="Kiefer A.F."/>
            <person name="Nichols A."/>
            <person name="Cepeda A.J."/>
            <person name="Yan W."/>
            <person name="Fan B."/>
            <person name="Jiang Y."/>
            <person name="Adhikari A."/>
            <person name="Zheng C.-J."/>
            <person name="Schuster L."/>
            <person name="Cowan T.M."/>
            <person name="Smanski M.J."/>
            <person name="Chevrette M.G."/>
            <person name="De Carvalho L.P.S."/>
            <person name="Shen B."/>
        </authorList>
    </citation>
    <scope>NUCLEOTIDE SEQUENCE [LARGE SCALE GENOMIC DNA]</scope>
    <source>
        <strain evidence="4 5">NPDC002593</strain>
    </source>
</reference>
<organism evidence="4 5">
    <name type="scientific">Nocardia jiangxiensis</name>
    <dbReference type="NCBI Taxonomy" id="282685"/>
    <lineage>
        <taxon>Bacteria</taxon>
        <taxon>Bacillati</taxon>
        <taxon>Actinomycetota</taxon>
        <taxon>Actinomycetes</taxon>
        <taxon>Mycobacteriales</taxon>
        <taxon>Nocardiaceae</taxon>
        <taxon>Nocardia</taxon>
    </lineage>
</organism>
<dbReference type="InterPro" id="IPR020843">
    <property type="entry name" value="ER"/>
</dbReference>
<comment type="caution">
    <text evidence="4">The sequence shown here is derived from an EMBL/GenBank/DDBJ whole genome shotgun (WGS) entry which is preliminary data.</text>
</comment>
<feature type="domain" description="Enoyl reductase (ER)" evidence="3">
    <location>
        <begin position="29"/>
        <end position="342"/>
    </location>
</feature>
<sequence>MRDNLRTNATHPEPGNGTTMRAAVCVGAGGPDVLEIHDLPIPTIRPGWTLVRVRGAGLNRSELRTRQGHSPSVTFPRVLGIECVGTVAVSTDPALPEGTTVAAVMGEMGREFDGGYAQYALLPDALLMPVDTTLPWNVLAALPETYLTAQGALDAAGLTPGASSRLLIRGGTSSVGLAAVSIAAGYGARIAATTRRRDRIDALVAAGVQHVLVDEGASLADAVHTVWPDGPDHVLDLVGAATAVDSLRLVRRGGTVCVAGSLSGWTLHDFEPIAMIPSGTKLTTFHSNDFRGRAGRDVLQRIIHQVESGLYRPTVDRVVGLDELSATHRYMEDNAAVGKVVLLPWPADRPRRESAHMIGAGAAERH</sequence>
<accession>A0ABW6SFW6</accession>
<keyword evidence="1" id="KW-0521">NADP</keyword>
<dbReference type="Gene3D" id="3.90.180.10">
    <property type="entry name" value="Medium-chain alcohol dehydrogenases, catalytic domain"/>
    <property type="match status" value="1"/>
</dbReference>
<dbReference type="RefSeq" id="WP_387406837.1">
    <property type="nucleotide sequence ID" value="NZ_JBIAQY010000027.1"/>
</dbReference>
<dbReference type="InterPro" id="IPR011032">
    <property type="entry name" value="GroES-like_sf"/>
</dbReference>
<evidence type="ECO:0000256" key="1">
    <source>
        <dbReference type="ARBA" id="ARBA00022857"/>
    </source>
</evidence>
<dbReference type="Pfam" id="PF08240">
    <property type="entry name" value="ADH_N"/>
    <property type="match status" value="1"/>
</dbReference>
<keyword evidence="5" id="KW-1185">Reference proteome</keyword>
<dbReference type="SUPFAM" id="SSF51735">
    <property type="entry name" value="NAD(P)-binding Rossmann-fold domains"/>
    <property type="match status" value="1"/>
</dbReference>
<dbReference type="InterPro" id="IPR013154">
    <property type="entry name" value="ADH-like_N"/>
</dbReference>
<gene>
    <name evidence="4" type="ORF">ACFYXQ_42535</name>
</gene>
<protein>
    <submittedName>
        <fullName evidence="4">Zinc-binding dehydrogenase</fullName>
    </submittedName>
</protein>
<dbReference type="Gene3D" id="3.40.50.720">
    <property type="entry name" value="NAD(P)-binding Rossmann-like Domain"/>
    <property type="match status" value="1"/>
</dbReference>
<dbReference type="PANTHER" id="PTHR48106">
    <property type="entry name" value="QUINONE OXIDOREDUCTASE PIG3-RELATED"/>
    <property type="match status" value="1"/>
</dbReference>
<proteinExistence type="predicted"/>
<dbReference type="PANTHER" id="PTHR48106:SF18">
    <property type="entry name" value="QUINONE OXIDOREDUCTASE PIG3"/>
    <property type="match status" value="1"/>
</dbReference>
<dbReference type="Proteomes" id="UP001601992">
    <property type="component" value="Unassembled WGS sequence"/>
</dbReference>
<dbReference type="EMBL" id="JBIAQY010000027">
    <property type="protein sequence ID" value="MFF3574448.1"/>
    <property type="molecule type" value="Genomic_DNA"/>
</dbReference>
<name>A0ABW6SFW6_9NOCA</name>
<evidence type="ECO:0000313" key="5">
    <source>
        <dbReference type="Proteomes" id="UP001601992"/>
    </source>
</evidence>
<keyword evidence="2" id="KW-0560">Oxidoreductase</keyword>
<dbReference type="InterPro" id="IPR036291">
    <property type="entry name" value="NAD(P)-bd_dom_sf"/>
</dbReference>
<evidence type="ECO:0000256" key="2">
    <source>
        <dbReference type="ARBA" id="ARBA00023002"/>
    </source>
</evidence>
<evidence type="ECO:0000259" key="3">
    <source>
        <dbReference type="SMART" id="SM00829"/>
    </source>
</evidence>
<dbReference type="Pfam" id="PF13602">
    <property type="entry name" value="ADH_zinc_N_2"/>
    <property type="match status" value="1"/>
</dbReference>
<dbReference type="SMART" id="SM00829">
    <property type="entry name" value="PKS_ER"/>
    <property type="match status" value="1"/>
</dbReference>
<dbReference type="SUPFAM" id="SSF50129">
    <property type="entry name" value="GroES-like"/>
    <property type="match status" value="1"/>
</dbReference>